<dbReference type="Pfam" id="PF00977">
    <property type="entry name" value="His_biosynth"/>
    <property type="match status" value="1"/>
</dbReference>
<dbReference type="InterPro" id="IPR011060">
    <property type="entry name" value="RibuloseP-bd_barrel"/>
</dbReference>
<name>A0A1C0A7E0_9FIRM</name>
<dbReference type="FunFam" id="3.20.20.70:FF:000009">
    <property type="entry name" value="1-(5-phosphoribosyl)-5-[(5-phosphoribosylamino)methylideneamino] imidazole-4-carboxamide isomerase"/>
    <property type="match status" value="1"/>
</dbReference>
<reference evidence="15 16" key="2">
    <citation type="submission" date="2016-08" db="EMBL/GenBank/DDBJ databases">
        <title>Orenia metallireducens sp. nov. strain Z6, a Novel Metal-reducing Firmicute from the Deep Subsurface.</title>
        <authorList>
            <person name="Maxim B.I."/>
            <person name="Kenneth K."/>
            <person name="Flynn T.M."/>
            <person name="Oloughlin E.J."/>
            <person name="Locke R.A."/>
            <person name="Weber J.R."/>
            <person name="Egan S.M."/>
            <person name="Mackie R.I."/>
            <person name="Cann I.K."/>
        </authorList>
    </citation>
    <scope>NUCLEOTIDE SEQUENCE [LARGE SCALE GENOMIC DNA]</scope>
    <source>
        <strain evidence="15 16">Z6</strain>
    </source>
</reference>
<dbReference type="InterPro" id="IPR044524">
    <property type="entry name" value="Isoase_HisA-like"/>
</dbReference>
<reference evidence="16" key="1">
    <citation type="submission" date="2016-07" db="EMBL/GenBank/DDBJ databases">
        <authorList>
            <person name="Florea S."/>
            <person name="Webb J.S."/>
            <person name="Jaromczyk J."/>
            <person name="Schardl C.L."/>
        </authorList>
    </citation>
    <scope>NUCLEOTIDE SEQUENCE [LARGE SCALE GENOMIC DNA]</scope>
    <source>
        <strain evidence="16">Z6</strain>
    </source>
</reference>
<feature type="active site" description="Proton acceptor" evidence="12">
    <location>
        <position position="8"/>
    </location>
</feature>
<dbReference type="AlphaFoldDB" id="A0A1C0A7E0"/>
<dbReference type="OrthoDB" id="9781903at2"/>
<keyword evidence="8 12" id="KW-0028">Amino-acid biosynthesis</keyword>
<dbReference type="PANTHER" id="PTHR43090">
    <property type="entry name" value="1-(5-PHOSPHORIBOSYL)-5-[(5-PHOSPHORIBOSYLAMINO)METHYLIDENEAMINO] IMIDAZOLE-4-CARBOXAMIDE ISOMERASE"/>
    <property type="match status" value="1"/>
</dbReference>
<keyword evidence="9 12" id="KW-0368">Histidine biosynthesis</keyword>
<dbReference type="EMBL" id="LWDV01000009">
    <property type="protein sequence ID" value="OCL26175.1"/>
    <property type="molecule type" value="Genomic_DNA"/>
</dbReference>
<evidence type="ECO:0000256" key="14">
    <source>
        <dbReference type="RuleBase" id="RU003658"/>
    </source>
</evidence>
<dbReference type="HAMAP" id="MF_01014">
    <property type="entry name" value="HisA"/>
    <property type="match status" value="1"/>
</dbReference>
<comment type="caution">
    <text evidence="15">The sequence shown here is derived from an EMBL/GenBank/DDBJ whole genome shotgun (WGS) entry which is preliminary data.</text>
</comment>
<dbReference type="GO" id="GO:0000105">
    <property type="term" value="P:L-histidine biosynthetic process"/>
    <property type="evidence" value="ECO:0007669"/>
    <property type="project" value="UniProtKB-UniRule"/>
</dbReference>
<dbReference type="NCBIfam" id="TIGR00007">
    <property type="entry name" value="1-(5-phosphoribosyl)-5-[(5-phosphoribosylamino)methylideneamino]imidazole-4-carboxamide isomerase"/>
    <property type="match status" value="1"/>
</dbReference>
<evidence type="ECO:0000256" key="10">
    <source>
        <dbReference type="ARBA" id="ARBA00023235"/>
    </source>
</evidence>
<dbReference type="GO" id="GO:0003949">
    <property type="term" value="F:1-(5-phosphoribosyl)-5-[(5-phosphoribosylamino)methylideneamino]imidazole-4-carboxamide isomerase activity"/>
    <property type="evidence" value="ECO:0007669"/>
    <property type="project" value="UniProtKB-UniRule"/>
</dbReference>
<dbReference type="Gene3D" id="3.20.20.70">
    <property type="entry name" value="Aldolase class I"/>
    <property type="match status" value="1"/>
</dbReference>
<dbReference type="PANTHER" id="PTHR43090:SF2">
    <property type="entry name" value="1-(5-PHOSPHORIBOSYL)-5-[(5-PHOSPHORIBOSYLAMINO)METHYLIDENEAMINO] IMIDAZOLE-4-CARBOXAMIDE ISOMERASE"/>
    <property type="match status" value="1"/>
</dbReference>
<dbReference type="EC" id="5.3.1.16" evidence="5 12"/>
<evidence type="ECO:0000256" key="13">
    <source>
        <dbReference type="RuleBase" id="RU003657"/>
    </source>
</evidence>
<dbReference type="GO" id="GO:0005737">
    <property type="term" value="C:cytoplasm"/>
    <property type="evidence" value="ECO:0007669"/>
    <property type="project" value="UniProtKB-SubCell"/>
</dbReference>
<dbReference type="InterPro" id="IPR006062">
    <property type="entry name" value="His_biosynth"/>
</dbReference>
<feature type="active site" description="Proton donor" evidence="12">
    <location>
        <position position="129"/>
    </location>
</feature>
<keyword evidence="16" id="KW-1185">Reference proteome</keyword>
<protein>
    <recommendedName>
        <fullName evidence="6 12">1-(5-phosphoribosyl)-5-[(5-phosphoribosylamino)methylideneamino] imidazole-4-carboxamide isomerase</fullName>
        <ecNumber evidence="5 12">5.3.1.16</ecNumber>
    </recommendedName>
    <alternativeName>
        <fullName evidence="11 12">Phosphoribosylformimino-5-aminoimidazole carboxamide ribotide isomerase</fullName>
    </alternativeName>
</protein>
<dbReference type="InterPro" id="IPR013785">
    <property type="entry name" value="Aldolase_TIM"/>
</dbReference>
<comment type="similarity">
    <text evidence="4 12 13">Belongs to the HisA/HisF family.</text>
</comment>
<comment type="subcellular location">
    <subcellularLocation>
        <location evidence="2 12 14">Cytoplasm</location>
    </subcellularLocation>
</comment>
<comment type="catalytic activity">
    <reaction evidence="1 12 14">
        <text>1-(5-phospho-beta-D-ribosyl)-5-[(5-phospho-beta-D-ribosylamino)methylideneamino]imidazole-4-carboxamide = 5-[(5-phospho-1-deoxy-D-ribulos-1-ylimino)methylamino]-1-(5-phospho-beta-D-ribosyl)imidazole-4-carboxamide</text>
        <dbReference type="Rhea" id="RHEA:15469"/>
        <dbReference type="ChEBI" id="CHEBI:58435"/>
        <dbReference type="ChEBI" id="CHEBI:58525"/>
        <dbReference type="EC" id="5.3.1.16"/>
    </reaction>
</comment>
<evidence type="ECO:0000256" key="4">
    <source>
        <dbReference type="ARBA" id="ARBA00009667"/>
    </source>
</evidence>
<keyword evidence="10 12" id="KW-0413">Isomerase</keyword>
<dbReference type="InterPro" id="IPR006063">
    <property type="entry name" value="HisA_bact_arch"/>
</dbReference>
<evidence type="ECO:0000256" key="5">
    <source>
        <dbReference type="ARBA" id="ARBA00012550"/>
    </source>
</evidence>
<evidence type="ECO:0000256" key="11">
    <source>
        <dbReference type="ARBA" id="ARBA00030547"/>
    </source>
</evidence>
<accession>A0A1C0A7E0</accession>
<sequence length="241" mass="25961">MEVIPAIDIRNGNCVRLYKGDFEQETVYGDPIEMARLWASKGASRLHIVDLDGALDGKPTNLELISKIVKEVEVPVQVGGGIRTMEIIKSYLSVGVDRVIIGTAAIENPKLVVEGIKEFGAARIVVGIDAKNNYVATEGWLETSDTTVIDLGKAMKARGVEWVVYTDISKDGTLTGPNIESTQTLAKETGLKVIASGGVSKLEDIKNLKMIEEDGVVGVITGKAIYTDSLDLEEAIKISNE</sequence>
<evidence type="ECO:0000313" key="15">
    <source>
        <dbReference type="EMBL" id="OCL26175.1"/>
    </source>
</evidence>
<dbReference type="SUPFAM" id="SSF51366">
    <property type="entry name" value="Ribulose-phoshate binding barrel"/>
    <property type="match status" value="1"/>
</dbReference>
<evidence type="ECO:0000256" key="8">
    <source>
        <dbReference type="ARBA" id="ARBA00022605"/>
    </source>
</evidence>
<evidence type="ECO:0000256" key="7">
    <source>
        <dbReference type="ARBA" id="ARBA00022490"/>
    </source>
</evidence>
<keyword evidence="7 12" id="KW-0963">Cytoplasm</keyword>
<dbReference type="InterPro" id="IPR023016">
    <property type="entry name" value="HisA/PriA"/>
</dbReference>
<evidence type="ECO:0000313" key="16">
    <source>
        <dbReference type="Proteomes" id="UP000093514"/>
    </source>
</evidence>
<evidence type="ECO:0000256" key="6">
    <source>
        <dbReference type="ARBA" id="ARBA00018464"/>
    </source>
</evidence>
<dbReference type="Proteomes" id="UP000093514">
    <property type="component" value="Unassembled WGS sequence"/>
</dbReference>
<comment type="pathway">
    <text evidence="3 12 14">Amino-acid biosynthesis; L-histidine biosynthesis; L-histidine from 5-phospho-alpha-D-ribose 1-diphosphate: step 4/9.</text>
</comment>
<dbReference type="CDD" id="cd04732">
    <property type="entry name" value="HisA"/>
    <property type="match status" value="1"/>
</dbReference>
<dbReference type="RefSeq" id="WP_068717729.1">
    <property type="nucleotide sequence ID" value="NZ_LWDV01000009.1"/>
</dbReference>
<gene>
    <name evidence="12" type="primary">hisA</name>
    <name evidence="15" type="ORF">U472_09170</name>
</gene>
<evidence type="ECO:0000256" key="1">
    <source>
        <dbReference type="ARBA" id="ARBA00000901"/>
    </source>
</evidence>
<dbReference type="NCBIfam" id="NF010112">
    <property type="entry name" value="PRK13585.1"/>
    <property type="match status" value="1"/>
</dbReference>
<dbReference type="UniPathway" id="UPA00031">
    <property type="reaction ID" value="UER00009"/>
</dbReference>
<evidence type="ECO:0000256" key="9">
    <source>
        <dbReference type="ARBA" id="ARBA00023102"/>
    </source>
</evidence>
<evidence type="ECO:0000256" key="12">
    <source>
        <dbReference type="HAMAP-Rule" id="MF_01014"/>
    </source>
</evidence>
<organism evidence="15 16">
    <name type="scientific">Orenia metallireducens</name>
    <dbReference type="NCBI Taxonomy" id="1413210"/>
    <lineage>
        <taxon>Bacteria</taxon>
        <taxon>Bacillati</taxon>
        <taxon>Bacillota</taxon>
        <taxon>Clostridia</taxon>
        <taxon>Halanaerobiales</taxon>
        <taxon>Halobacteroidaceae</taxon>
        <taxon>Orenia</taxon>
    </lineage>
</organism>
<dbReference type="GO" id="GO:0000162">
    <property type="term" value="P:L-tryptophan biosynthetic process"/>
    <property type="evidence" value="ECO:0007669"/>
    <property type="project" value="TreeGrafter"/>
</dbReference>
<evidence type="ECO:0000256" key="3">
    <source>
        <dbReference type="ARBA" id="ARBA00005133"/>
    </source>
</evidence>
<evidence type="ECO:0000256" key="2">
    <source>
        <dbReference type="ARBA" id="ARBA00004496"/>
    </source>
</evidence>
<proteinExistence type="inferred from homology"/>